<dbReference type="SMART" id="SM00184">
    <property type="entry name" value="RING"/>
    <property type="match status" value="1"/>
</dbReference>
<feature type="chain" id="PRO_5044774561" description="RING-type domain-containing protein" evidence="8">
    <location>
        <begin position="18"/>
        <end position="271"/>
    </location>
</feature>
<evidence type="ECO:0000256" key="6">
    <source>
        <dbReference type="PROSITE-ProRule" id="PRU00175"/>
    </source>
</evidence>
<organism evidence="10 11">
    <name type="scientific">Heterodera trifolii</name>
    <dbReference type="NCBI Taxonomy" id="157864"/>
    <lineage>
        <taxon>Eukaryota</taxon>
        <taxon>Metazoa</taxon>
        <taxon>Ecdysozoa</taxon>
        <taxon>Nematoda</taxon>
        <taxon>Chromadorea</taxon>
        <taxon>Rhabditida</taxon>
        <taxon>Tylenchina</taxon>
        <taxon>Tylenchomorpha</taxon>
        <taxon>Tylenchoidea</taxon>
        <taxon>Heteroderidae</taxon>
        <taxon>Heteroderinae</taxon>
        <taxon>Heterodera</taxon>
    </lineage>
</organism>
<dbReference type="PROSITE" id="PS50089">
    <property type="entry name" value="ZF_RING_2"/>
    <property type="match status" value="1"/>
</dbReference>
<keyword evidence="11" id="KW-1185">Reference proteome</keyword>
<dbReference type="SUPFAM" id="SSF57850">
    <property type="entry name" value="RING/U-box"/>
    <property type="match status" value="1"/>
</dbReference>
<feature type="domain" description="RING-type" evidence="9">
    <location>
        <begin position="151"/>
        <end position="199"/>
    </location>
</feature>
<protein>
    <recommendedName>
        <fullName evidence="9">RING-type domain-containing protein</fullName>
    </recommendedName>
</protein>
<keyword evidence="5" id="KW-0862">Zinc</keyword>
<keyword evidence="3 6" id="KW-0863">Zinc-finger</keyword>
<evidence type="ECO:0000313" key="11">
    <source>
        <dbReference type="Proteomes" id="UP001620626"/>
    </source>
</evidence>
<comment type="caution">
    <text evidence="10">The sequence shown here is derived from an EMBL/GenBank/DDBJ whole genome shotgun (WGS) entry which is preliminary data.</text>
</comment>
<dbReference type="Pfam" id="PF12678">
    <property type="entry name" value="zf-rbx1"/>
    <property type="match status" value="1"/>
</dbReference>
<evidence type="ECO:0000256" key="5">
    <source>
        <dbReference type="ARBA" id="ARBA00022833"/>
    </source>
</evidence>
<dbReference type="PANTHER" id="PTHR45969:SF69">
    <property type="entry name" value="FINGER DOMAIN PROTEIN, PUTATIVE (AFU_ORTHOLOGUE AFUA_3G12190)-RELATED"/>
    <property type="match status" value="1"/>
</dbReference>
<keyword evidence="4" id="KW-0833">Ubl conjugation pathway</keyword>
<name>A0ABD2LRK1_9BILA</name>
<sequence>MLRIALLISILALFGDCMDKEKRKAGGISINEPIGNEVKEKEVVAKSRKGKEKVSEKINIMDTTKHIAQMISCVKNPTSAEGHEGTSASPNATSFMQKQTSKGLASAEEHKELAKAKNAENSQTSAEDGATDGQSLAETIEKNENSNGQICSICKDEDNLLGTDPENTKMKELTNCHHRFHRECVDNWLQTQNNCPICRVRVNSNDLPPRTEQNRNQTRPSYVGLNHDQIRPTYVYRYVRPNGTVLTIHDDMEHVVEQTENGPVIRRQHRT</sequence>
<feature type="compositionally biased region" description="Polar residues" evidence="7">
    <location>
        <begin position="119"/>
        <end position="133"/>
    </location>
</feature>
<dbReference type="GO" id="GO:0031461">
    <property type="term" value="C:cullin-RING ubiquitin ligase complex"/>
    <property type="evidence" value="ECO:0007669"/>
    <property type="project" value="UniProtKB-ARBA"/>
</dbReference>
<evidence type="ECO:0000256" key="2">
    <source>
        <dbReference type="ARBA" id="ARBA00022723"/>
    </source>
</evidence>
<reference evidence="10 11" key="1">
    <citation type="submission" date="2024-10" db="EMBL/GenBank/DDBJ databases">
        <authorList>
            <person name="Kim D."/>
        </authorList>
    </citation>
    <scope>NUCLEOTIDE SEQUENCE [LARGE SCALE GENOMIC DNA]</scope>
    <source>
        <strain evidence="10">BH-2024</strain>
    </source>
</reference>
<feature type="signal peptide" evidence="8">
    <location>
        <begin position="1"/>
        <end position="17"/>
    </location>
</feature>
<comment type="pathway">
    <text evidence="1">Protein modification; protein ubiquitination.</text>
</comment>
<dbReference type="PANTHER" id="PTHR45969">
    <property type="entry name" value="RING ZINC FINGER PROTEIN-RELATED"/>
    <property type="match status" value="1"/>
</dbReference>
<evidence type="ECO:0000259" key="9">
    <source>
        <dbReference type="PROSITE" id="PS50089"/>
    </source>
</evidence>
<keyword evidence="8" id="KW-0732">Signal</keyword>
<feature type="compositionally biased region" description="Polar residues" evidence="7">
    <location>
        <begin position="86"/>
        <end position="103"/>
    </location>
</feature>
<evidence type="ECO:0000256" key="3">
    <source>
        <dbReference type="ARBA" id="ARBA00022771"/>
    </source>
</evidence>
<dbReference type="InterPro" id="IPR013083">
    <property type="entry name" value="Znf_RING/FYVE/PHD"/>
</dbReference>
<proteinExistence type="predicted"/>
<evidence type="ECO:0000256" key="1">
    <source>
        <dbReference type="ARBA" id="ARBA00004906"/>
    </source>
</evidence>
<dbReference type="EMBL" id="JBICBT010000319">
    <property type="protein sequence ID" value="KAL3117522.1"/>
    <property type="molecule type" value="Genomic_DNA"/>
</dbReference>
<dbReference type="Gene3D" id="3.30.40.10">
    <property type="entry name" value="Zinc/RING finger domain, C3HC4 (zinc finger)"/>
    <property type="match status" value="1"/>
</dbReference>
<evidence type="ECO:0000256" key="4">
    <source>
        <dbReference type="ARBA" id="ARBA00022786"/>
    </source>
</evidence>
<evidence type="ECO:0000256" key="7">
    <source>
        <dbReference type="SAM" id="MobiDB-lite"/>
    </source>
</evidence>
<keyword evidence="2" id="KW-0479">Metal-binding</keyword>
<evidence type="ECO:0000256" key="8">
    <source>
        <dbReference type="SAM" id="SignalP"/>
    </source>
</evidence>
<dbReference type="InterPro" id="IPR001841">
    <property type="entry name" value="Znf_RING"/>
</dbReference>
<evidence type="ECO:0000313" key="10">
    <source>
        <dbReference type="EMBL" id="KAL3117522.1"/>
    </source>
</evidence>
<dbReference type="AlphaFoldDB" id="A0ABD2LRK1"/>
<dbReference type="GO" id="GO:0008270">
    <property type="term" value="F:zinc ion binding"/>
    <property type="evidence" value="ECO:0007669"/>
    <property type="project" value="UniProtKB-KW"/>
</dbReference>
<dbReference type="Proteomes" id="UP001620626">
    <property type="component" value="Unassembled WGS sequence"/>
</dbReference>
<feature type="compositionally biased region" description="Basic and acidic residues" evidence="7">
    <location>
        <begin position="107"/>
        <end position="118"/>
    </location>
</feature>
<gene>
    <name evidence="10" type="ORF">niasHT_002839</name>
</gene>
<feature type="region of interest" description="Disordered" evidence="7">
    <location>
        <begin position="77"/>
        <end position="133"/>
    </location>
</feature>
<accession>A0ABD2LRK1</accession>
<dbReference type="InterPro" id="IPR024766">
    <property type="entry name" value="Znf_RING_H2"/>
</dbReference>